<proteinExistence type="predicted"/>
<dbReference type="Proteomes" id="UP001157126">
    <property type="component" value="Unassembled WGS sequence"/>
</dbReference>
<organism evidence="2 3">
    <name type="scientific">Mobilicoccus caccae</name>
    <dbReference type="NCBI Taxonomy" id="1859295"/>
    <lineage>
        <taxon>Bacteria</taxon>
        <taxon>Bacillati</taxon>
        <taxon>Actinomycetota</taxon>
        <taxon>Actinomycetes</taxon>
        <taxon>Micrococcales</taxon>
        <taxon>Dermatophilaceae</taxon>
        <taxon>Mobilicoccus</taxon>
    </lineage>
</organism>
<dbReference type="Pfam" id="PF12277">
    <property type="entry name" value="DUF3618"/>
    <property type="match status" value="1"/>
</dbReference>
<accession>A0ABQ6IM87</accession>
<dbReference type="EMBL" id="BSUO01000001">
    <property type="protein sequence ID" value="GMA39055.1"/>
    <property type="molecule type" value="Genomic_DNA"/>
</dbReference>
<keyword evidence="1" id="KW-0812">Transmembrane</keyword>
<evidence type="ECO:0008006" key="4">
    <source>
        <dbReference type="Google" id="ProtNLM"/>
    </source>
</evidence>
<gene>
    <name evidence="2" type="ORF">GCM10025883_11000</name>
</gene>
<evidence type="ECO:0000256" key="1">
    <source>
        <dbReference type="SAM" id="Phobius"/>
    </source>
</evidence>
<keyword evidence="1" id="KW-0472">Membrane</keyword>
<keyword evidence="1" id="KW-1133">Transmembrane helix</keyword>
<reference evidence="3" key="1">
    <citation type="journal article" date="2019" name="Int. J. Syst. Evol. Microbiol.">
        <title>The Global Catalogue of Microorganisms (GCM) 10K type strain sequencing project: providing services to taxonomists for standard genome sequencing and annotation.</title>
        <authorList>
            <consortium name="The Broad Institute Genomics Platform"/>
            <consortium name="The Broad Institute Genome Sequencing Center for Infectious Disease"/>
            <person name="Wu L."/>
            <person name="Ma J."/>
        </authorList>
    </citation>
    <scope>NUCLEOTIDE SEQUENCE [LARGE SCALE GENOMIC DNA]</scope>
    <source>
        <strain evidence="3">NBRC 113072</strain>
    </source>
</reference>
<dbReference type="RefSeq" id="WP_284303048.1">
    <property type="nucleotide sequence ID" value="NZ_BSUO01000001.1"/>
</dbReference>
<name>A0ABQ6IM87_9MICO</name>
<sequence length="88" mass="9479">MSAKDNRSLDEIEMDIARNRDSLAATIDELAFRVKPANVAKRQTAEAKSALYAATHGPDGSLRYDVVGAAAGVAILLVTVAIVRRVRR</sequence>
<evidence type="ECO:0000313" key="2">
    <source>
        <dbReference type="EMBL" id="GMA39055.1"/>
    </source>
</evidence>
<feature type="transmembrane region" description="Helical" evidence="1">
    <location>
        <begin position="66"/>
        <end position="83"/>
    </location>
</feature>
<evidence type="ECO:0000313" key="3">
    <source>
        <dbReference type="Proteomes" id="UP001157126"/>
    </source>
</evidence>
<dbReference type="InterPro" id="IPR022062">
    <property type="entry name" value="DUF3618"/>
</dbReference>
<keyword evidence="3" id="KW-1185">Reference proteome</keyword>
<protein>
    <recommendedName>
        <fullName evidence="4">DUF3618 domain-containing protein</fullName>
    </recommendedName>
</protein>
<comment type="caution">
    <text evidence="2">The sequence shown here is derived from an EMBL/GenBank/DDBJ whole genome shotgun (WGS) entry which is preliminary data.</text>
</comment>